<comment type="caution">
    <text evidence="3">The sequence shown here is derived from an EMBL/GenBank/DDBJ whole genome shotgun (WGS) entry which is preliminary data.</text>
</comment>
<evidence type="ECO:0000313" key="4">
    <source>
        <dbReference type="Proteomes" id="UP000248326"/>
    </source>
</evidence>
<dbReference type="Pfam" id="PF13340">
    <property type="entry name" value="DUF4096"/>
    <property type="match status" value="1"/>
</dbReference>
<sequence>MARHPYPSDLTDREWRILEPLVPLAKQGGRPRKHPLRDILDAIFYVDRSGCSWRMLPHEFPPWKTVYHYFRQFRLDGTWKRMQDELRRMARMAAGRSPEPTAAILDSQSIRTSQRGGPRGYDGAKKISGRKRHLLVDTLGLPLLIKVLPANISDRDGGEDVLLEAKQAIPPLRHLFVDQGYRGQWVKWVEGEVGWTVEVVARPRKIRGIWWPKDQPLPDWYFEALEEQKKFKVIPRRWVVERSFAWYSFHRRLVRDYEFLPETTEAFLQVAATHLLVRRLAA</sequence>
<organism evidence="3 4">
    <name type="scientific">Deinococcus yavapaiensis KR-236</name>
    <dbReference type="NCBI Taxonomy" id="694435"/>
    <lineage>
        <taxon>Bacteria</taxon>
        <taxon>Thermotogati</taxon>
        <taxon>Deinococcota</taxon>
        <taxon>Deinococci</taxon>
        <taxon>Deinococcales</taxon>
        <taxon>Deinococcaceae</taxon>
        <taxon>Deinococcus</taxon>
    </lineage>
</organism>
<dbReference type="Proteomes" id="UP000248326">
    <property type="component" value="Unassembled WGS sequence"/>
</dbReference>
<accession>A0A318S4U6</accession>
<feature type="domain" description="Transposase IS4-like" evidence="1">
    <location>
        <begin position="99"/>
        <end position="252"/>
    </location>
</feature>
<dbReference type="InterPro" id="IPR002559">
    <property type="entry name" value="Transposase_11"/>
</dbReference>
<dbReference type="PANTHER" id="PTHR30007:SF0">
    <property type="entry name" value="TRANSPOSASE"/>
    <property type="match status" value="1"/>
</dbReference>
<name>A0A318S4U6_9DEIO</name>
<proteinExistence type="predicted"/>
<dbReference type="EMBL" id="QJSX01000008">
    <property type="protein sequence ID" value="PYE53633.1"/>
    <property type="molecule type" value="Genomic_DNA"/>
</dbReference>
<dbReference type="Pfam" id="PF01609">
    <property type="entry name" value="DDE_Tnp_1"/>
    <property type="match status" value="1"/>
</dbReference>
<gene>
    <name evidence="3" type="ORF">DES52_108164</name>
</gene>
<dbReference type="OrthoDB" id="61310at2"/>
<evidence type="ECO:0000259" key="1">
    <source>
        <dbReference type="Pfam" id="PF01609"/>
    </source>
</evidence>
<dbReference type="GO" id="GO:0003677">
    <property type="term" value="F:DNA binding"/>
    <property type="evidence" value="ECO:0007669"/>
    <property type="project" value="InterPro"/>
</dbReference>
<dbReference type="NCBIfam" id="NF033580">
    <property type="entry name" value="transpos_IS5_3"/>
    <property type="match status" value="1"/>
</dbReference>
<dbReference type="AlphaFoldDB" id="A0A318S4U6"/>
<feature type="domain" description="Insertion element IS402-like" evidence="2">
    <location>
        <begin position="10"/>
        <end position="82"/>
    </location>
</feature>
<protein>
    <submittedName>
        <fullName evidence="3">Putative transposase</fullName>
    </submittedName>
</protein>
<dbReference type="GO" id="GO:0006313">
    <property type="term" value="P:DNA transposition"/>
    <property type="evidence" value="ECO:0007669"/>
    <property type="project" value="InterPro"/>
</dbReference>
<dbReference type="PANTHER" id="PTHR30007">
    <property type="entry name" value="PHP DOMAIN PROTEIN"/>
    <property type="match status" value="1"/>
</dbReference>
<dbReference type="InterPro" id="IPR025161">
    <property type="entry name" value="IS402-like_dom"/>
</dbReference>
<evidence type="ECO:0000259" key="2">
    <source>
        <dbReference type="Pfam" id="PF13340"/>
    </source>
</evidence>
<dbReference type="RefSeq" id="WP_110886987.1">
    <property type="nucleotide sequence ID" value="NZ_QJSX01000008.1"/>
</dbReference>
<dbReference type="GO" id="GO:0004803">
    <property type="term" value="F:transposase activity"/>
    <property type="evidence" value="ECO:0007669"/>
    <property type="project" value="InterPro"/>
</dbReference>
<evidence type="ECO:0000313" key="3">
    <source>
        <dbReference type="EMBL" id="PYE53633.1"/>
    </source>
</evidence>
<keyword evidence="4" id="KW-1185">Reference proteome</keyword>
<reference evidence="3 4" key="1">
    <citation type="submission" date="2018-06" db="EMBL/GenBank/DDBJ databases">
        <title>Genomic Encyclopedia of Type Strains, Phase IV (KMG-IV): sequencing the most valuable type-strain genomes for metagenomic binning, comparative biology and taxonomic classification.</title>
        <authorList>
            <person name="Goeker M."/>
        </authorList>
    </citation>
    <scope>NUCLEOTIDE SEQUENCE [LARGE SCALE GENOMIC DNA]</scope>
    <source>
        <strain evidence="3 4">DSM 18048</strain>
    </source>
</reference>